<reference evidence="2 3" key="1">
    <citation type="journal article" date="2024" name="G3 (Bethesda)">
        <title>Genome assembly of Hibiscus sabdariffa L. provides insights into metabolisms of medicinal natural products.</title>
        <authorList>
            <person name="Kim T."/>
        </authorList>
    </citation>
    <scope>NUCLEOTIDE SEQUENCE [LARGE SCALE GENOMIC DNA]</scope>
    <source>
        <strain evidence="2">TK-2024</strain>
        <tissue evidence="2">Old leaves</tissue>
    </source>
</reference>
<proteinExistence type="predicted"/>
<comment type="caution">
    <text evidence="2">The sequence shown here is derived from an EMBL/GenBank/DDBJ whole genome shotgun (WGS) entry which is preliminary data.</text>
</comment>
<evidence type="ECO:0000313" key="3">
    <source>
        <dbReference type="Proteomes" id="UP001396334"/>
    </source>
</evidence>
<name>A0ABR2ACC0_9ROSI</name>
<organism evidence="2 3">
    <name type="scientific">Hibiscus sabdariffa</name>
    <name type="common">roselle</name>
    <dbReference type="NCBI Taxonomy" id="183260"/>
    <lineage>
        <taxon>Eukaryota</taxon>
        <taxon>Viridiplantae</taxon>
        <taxon>Streptophyta</taxon>
        <taxon>Embryophyta</taxon>
        <taxon>Tracheophyta</taxon>
        <taxon>Spermatophyta</taxon>
        <taxon>Magnoliopsida</taxon>
        <taxon>eudicotyledons</taxon>
        <taxon>Gunneridae</taxon>
        <taxon>Pentapetalae</taxon>
        <taxon>rosids</taxon>
        <taxon>malvids</taxon>
        <taxon>Malvales</taxon>
        <taxon>Malvaceae</taxon>
        <taxon>Malvoideae</taxon>
        <taxon>Hibiscus</taxon>
    </lineage>
</organism>
<feature type="region of interest" description="Disordered" evidence="1">
    <location>
        <begin position="79"/>
        <end position="100"/>
    </location>
</feature>
<protein>
    <submittedName>
        <fullName evidence="2">Uncharacterized protein</fullName>
    </submittedName>
</protein>
<sequence>MENMSVAAWNNEIFKVIVNRWGKVLAIDKDTSKRNQFDVVHVLKKVKFRSIFPQILAYSPMVAEAVTDDKMFTERLDGGSQWKMNSHDMTRSQLDVSQSG</sequence>
<evidence type="ECO:0000256" key="1">
    <source>
        <dbReference type="SAM" id="MobiDB-lite"/>
    </source>
</evidence>
<gene>
    <name evidence="2" type="ORF">V6N11_045222</name>
</gene>
<dbReference type="Proteomes" id="UP001396334">
    <property type="component" value="Unassembled WGS sequence"/>
</dbReference>
<accession>A0ABR2ACC0</accession>
<evidence type="ECO:0000313" key="2">
    <source>
        <dbReference type="EMBL" id="KAK8490311.1"/>
    </source>
</evidence>
<keyword evidence="3" id="KW-1185">Reference proteome</keyword>
<feature type="compositionally biased region" description="Polar residues" evidence="1">
    <location>
        <begin position="91"/>
        <end position="100"/>
    </location>
</feature>
<dbReference type="EMBL" id="JBBPBN010000286">
    <property type="protein sequence ID" value="KAK8490311.1"/>
    <property type="molecule type" value="Genomic_DNA"/>
</dbReference>